<proteinExistence type="predicted"/>
<protein>
    <recommendedName>
        <fullName evidence="4">Secreted protein</fullName>
    </recommendedName>
</protein>
<accession>F4S520</accession>
<keyword evidence="1" id="KW-0732">Signal</keyword>
<sequence length="820" mass="94545">MSGRAWFVKLFMFLALKHWSSYVCAGSQLEAKILDDWGCTPETHSWTKLNPSEDFLVTEFSAHNMGDLEQLLGKQIGQGVSQSFDDLGKTNHGTPSTHKISSIDIMNHTPLMEYIPDITFASPSIPAINTKGGHSLREVTSENMWEYNHEIPTYDSFSPQEADIFDYTQSMNEYYQHHESIRNKDDYQQSEKHSFLPPGVTNDTQELLGCNLKTNHIPNGKDQLSKITSLERLPNQQNELPDSKKKNVLKPIVSREKISREKSISNISRKRRQQKYELEAHGVFVQTRIDAVKRYRLKRRRRELGITPVFNEKHINLTSDKEKLLAPMSDASVARQNEPVDFTGTNNEQRISITDQTMAIKEKCGPASSKDVQSNVGKKIYGLLHKIGMLNVNRSPSLCYEIYEFFLDIYKGIKGVEQFDAKDVRSVRRAIKNAAYAVVMTFLGILRVFEAGQNEENDTERTLKDGWNFMKGFYSTWKDATLEQFHFGKVTQFDQGHSLNPEFHLRYLKDIQNRAAVSYSMILSISLLWSKDRGHSKVPTDMWNQYKTVQTTWYTDCKTDQGGIYTRRGIRNYSFWGPEQFERDNWHLNGKENLSPNHIWEFGSNAAQFHTDVGREVCKDLHVFFEDLIHKLHISYKNQCSESQNFPAESSVWHNGIHSDGLSRIIKAVSLAQYRLTVPFIGLIRVLNKENLDANQLQKLIQNAIKFLKMNFSEWKKLDFNSRDLQRLLFSKRILASPNSIRSTEDMFQSLVVCIDPNKFPSQAILKLFDSWQDSITTSRPGSDDHIDFQIVKIPSVSVKHLIHYVQQILDDHCPSTNKK</sequence>
<dbReference type="VEuPathDB" id="FungiDB:MELLADRAFT_67952"/>
<organism evidence="3">
    <name type="scientific">Melampsora larici-populina (strain 98AG31 / pathotype 3-4-7)</name>
    <name type="common">Poplar leaf rust fungus</name>
    <dbReference type="NCBI Taxonomy" id="747676"/>
    <lineage>
        <taxon>Eukaryota</taxon>
        <taxon>Fungi</taxon>
        <taxon>Dikarya</taxon>
        <taxon>Basidiomycota</taxon>
        <taxon>Pucciniomycotina</taxon>
        <taxon>Pucciniomycetes</taxon>
        <taxon>Pucciniales</taxon>
        <taxon>Melampsoraceae</taxon>
        <taxon>Melampsora</taxon>
    </lineage>
</organism>
<dbReference type="AlphaFoldDB" id="F4S520"/>
<gene>
    <name evidence="2" type="ORF">MELLADRAFT_67952</name>
</gene>
<dbReference type="Proteomes" id="UP000001072">
    <property type="component" value="Unassembled WGS sequence"/>
</dbReference>
<dbReference type="RefSeq" id="XP_007416439.1">
    <property type="nucleotide sequence ID" value="XM_007416377.1"/>
</dbReference>
<feature type="signal peptide" evidence="1">
    <location>
        <begin position="1"/>
        <end position="25"/>
    </location>
</feature>
<evidence type="ECO:0000256" key="1">
    <source>
        <dbReference type="SAM" id="SignalP"/>
    </source>
</evidence>
<keyword evidence="3" id="KW-1185">Reference proteome</keyword>
<dbReference type="OrthoDB" id="10508228at2759"/>
<evidence type="ECO:0000313" key="3">
    <source>
        <dbReference type="Proteomes" id="UP000001072"/>
    </source>
</evidence>
<dbReference type="InParanoid" id="F4S520"/>
<dbReference type="EMBL" id="GL883149">
    <property type="protein sequence ID" value="EGG00240.1"/>
    <property type="molecule type" value="Genomic_DNA"/>
</dbReference>
<dbReference type="KEGG" id="mlr:MELLADRAFT_67952"/>
<reference evidence="3" key="1">
    <citation type="journal article" date="2011" name="Proc. Natl. Acad. Sci. U.S.A.">
        <title>Obligate biotrophy features unraveled by the genomic analysis of rust fungi.</title>
        <authorList>
            <person name="Duplessis S."/>
            <person name="Cuomo C.A."/>
            <person name="Lin Y.-C."/>
            <person name="Aerts A."/>
            <person name="Tisserant E."/>
            <person name="Veneault-Fourrey C."/>
            <person name="Joly D.L."/>
            <person name="Hacquard S."/>
            <person name="Amselem J."/>
            <person name="Cantarel B.L."/>
            <person name="Chiu R."/>
            <person name="Coutinho P.M."/>
            <person name="Feau N."/>
            <person name="Field M."/>
            <person name="Frey P."/>
            <person name="Gelhaye E."/>
            <person name="Goldberg J."/>
            <person name="Grabherr M.G."/>
            <person name="Kodira C.D."/>
            <person name="Kohler A."/>
            <person name="Kuees U."/>
            <person name="Lindquist E.A."/>
            <person name="Lucas S.M."/>
            <person name="Mago R."/>
            <person name="Mauceli E."/>
            <person name="Morin E."/>
            <person name="Murat C."/>
            <person name="Pangilinan J.L."/>
            <person name="Park R."/>
            <person name="Pearson M."/>
            <person name="Quesneville H."/>
            <person name="Rouhier N."/>
            <person name="Sakthikumar S."/>
            <person name="Salamov A.A."/>
            <person name="Schmutz J."/>
            <person name="Selles B."/>
            <person name="Shapiro H."/>
            <person name="Tanguay P."/>
            <person name="Tuskan G.A."/>
            <person name="Henrissat B."/>
            <person name="Van de Peer Y."/>
            <person name="Rouze P."/>
            <person name="Ellis J.G."/>
            <person name="Dodds P.N."/>
            <person name="Schein J.E."/>
            <person name="Zhong S."/>
            <person name="Hamelin R.C."/>
            <person name="Grigoriev I.V."/>
            <person name="Szabo L.J."/>
            <person name="Martin F."/>
        </authorList>
    </citation>
    <scope>NUCLEOTIDE SEQUENCE [LARGE SCALE GENOMIC DNA]</scope>
    <source>
        <strain evidence="3">98AG31 / pathotype 3-4-7</strain>
    </source>
</reference>
<evidence type="ECO:0000313" key="2">
    <source>
        <dbReference type="EMBL" id="EGG00240.1"/>
    </source>
</evidence>
<dbReference type="GeneID" id="18930940"/>
<dbReference type="HOGENOM" id="CLU_018194_0_0_1"/>
<feature type="chain" id="PRO_5003318269" description="Secreted protein" evidence="1">
    <location>
        <begin position="26"/>
        <end position="820"/>
    </location>
</feature>
<evidence type="ECO:0008006" key="4">
    <source>
        <dbReference type="Google" id="ProtNLM"/>
    </source>
</evidence>
<name>F4S520_MELLP</name>